<reference evidence="3 4" key="1">
    <citation type="submission" date="2010-07" db="EMBL/GenBank/DDBJ databases">
        <title>The draft genome of Paenibacillus curdlanolyticus YK9.</title>
        <authorList>
            <consortium name="US DOE Joint Genome Institute (JGI-PGF)"/>
            <person name="Lucas S."/>
            <person name="Copeland A."/>
            <person name="Lapidus A."/>
            <person name="Cheng J.-F."/>
            <person name="Bruce D."/>
            <person name="Goodwin L."/>
            <person name="Pitluck S."/>
            <person name="Land M.L."/>
            <person name="Hauser L."/>
            <person name="Chang Y.-J."/>
            <person name="Jeffries C."/>
            <person name="Anderson I.J."/>
            <person name="Johnson E."/>
            <person name="Loganathan U."/>
            <person name="Mulhopadhyay B."/>
            <person name="Kyrpides N."/>
            <person name="Woyke T.J."/>
        </authorList>
    </citation>
    <scope>NUCLEOTIDE SEQUENCE [LARGE SCALE GENOMIC DNA]</scope>
    <source>
        <strain evidence="3 4">YK9</strain>
    </source>
</reference>
<dbReference type="SUPFAM" id="SSF50156">
    <property type="entry name" value="PDZ domain-like"/>
    <property type="match status" value="1"/>
</dbReference>
<feature type="chain" id="PRO_5003136223" evidence="2">
    <location>
        <begin position="26"/>
        <end position="373"/>
    </location>
</feature>
<gene>
    <name evidence="3" type="ORF">PaecuDRAFT_2012</name>
</gene>
<dbReference type="EMBL" id="AEDD01000004">
    <property type="protein sequence ID" value="EFM11562.1"/>
    <property type="molecule type" value="Genomic_DNA"/>
</dbReference>
<keyword evidence="2" id="KW-0732">Signal</keyword>
<evidence type="ECO:0000313" key="3">
    <source>
        <dbReference type="EMBL" id="EFM11562.1"/>
    </source>
</evidence>
<keyword evidence="1" id="KW-0720">Serine protease</keyword>
<evidence type="ECO:0000313" key="4">
    <source>
        <dbReference type="Proteomes" id="UP000005387"/>
    </source>
</evidence>
<accession>E0I7K9</accession>
<feature type="signal peptide" evidence="2">
    <location>
        <begin position="1"/>
        <end position="25"/>
    </location>
</feature>
<proteinExistence type="predicted"/>
<keyword evidence="1" id="KW-0645">Protease</keyword>
<keyword evidence="1" id="KW-0378">Hydrolase</keyword>
<name>E0I7K9_9BACL</name>
<dbReference type="STRING" id="717606.PaecuDRAFT_2012"/>
<organism evidence="3 4">
    <name type="scientific">Paenibacillus curdlanolyticus YK9</name>
    <dbReference type="NCBI Taxonomy" id="717606"/>
    <lineage>
        <taxon>Bacteria</taxon>
        <taxon>Bacillati</taxon>
        <taxon>Bacillota</taxon>
        <taxon>Bacilli</taxon>
        <taxon>Bacillales</taxon>
        <taxon>Paenibacillaceae</taxon>
        <taxon>Paenibacillus</taxon>
    </lineage>
</organism>
<keyword evidence="4" id="KW-1185">Reference proteome</keyword>
<dbReference type="Gene3D" id="2.40.10.10">
    <property type="entry name" value="Trypsin-like serine proteases"/>
    <property type="match status" value="2"/>
</dbReference>
<dbReference type="OrthoDB" id="9758917at2"/>
<dbReference type="GO" id="GO:0004252">
    <property type="term" value="F:serine-type endopeptidase activity"/>
    <property type="evidence" value="ECO:0007669"/>
    <property type="project" value="InterPro"/>
</dbReference>
<dbReference type="Pfam" id="PF13365">
    <property type="entry name" value="Trypsin_2"/>
    <property type="match status" value="1"/>
</dbReference>
<dbReference type="PANTHER" id="PTHR22939:SF129">
    <property type="entry name" value="SERINE PROTEASE HTRA2, MITOCHONDRIAL"/>
    <property type="match status" value="1"/>
</dbReference>
<protein>
    <submittedName>
        <fullName evidence="3">Peptidase S1 and S6 chymotrypsin/Hap</fullName>
    </submittedName>
</protein>
<evidence type="ECO:0000256" key="1">
    <source>
        <dbReference type="ARBA" id="ARBA00022825"/>
    </source>
</evidence>
<dbReference type="GO" id="GO:0006508">
    <property type="term" value="P:proteolysis"/>
    <property type="evidence" value="ECO:0007669"/>
    <property type="project" value="InterPro"/>
</dbReference>
<dbReference type="SUPFAM" id="SSF50494">
    <property type="entry name" value="Trypsin-like serine proteases"/>
    <property type="match status" value="1"/>
</dbReference>
<dbReference type="Proteomes" id="UP000005387">
    <property type="component" value="Unassembled WGS sequence"/>
</dbReference>
<dbReference type="PRINTS" id="PR00834">
    <property type="entry name" value="PROTEASES2C"/>
</dbReference>
<dbReference type="eggNOG" id="COG0265">
    <property type="taxonomic scope" value="Bacteria"/>
</dbReference>
<dbReference type="Gene3D" id="2.30.42.10">
    <property type="match status" value="1"/>
</dbReference>
<dbReference type="InterPro" id="IPR036034">
    <property type="entry name" value="PDZ_sf"/>
</dbReference>
<dbReference type="AlphaFoldDB" id="E0I7K9"/>
<dbReference type="InterPro" id="IPR043504">
    <property type="entry name" value="Peptidase_S1_PA_chymotrypsin"/>
</dbReference>
<sequence length="373" mass="38777">MAKKWLRLAGGMMAGLLLLTGTAIAAGNGGSATSLPAKMIGGEVYVKASAMTAALGGTGTYNAQNGTYTYTASSEIPEVVKKVSPSVVAIIGKPDDAGSSDRYALAHGTGVIWKSDGWIVTNAHVVKGMSNITVVTADGKQFAGKKTHYDEASDLAMVKINATNLKPATFAPAPLKLQVGEGVVAIGTPVSFTLRNTASSGILSGMNRSIASAYKLLQTDAAINPGNSGGPLVNMKGEVIGINSMKFVSDDIESLGFSIPTDTVRYVVGQFFKYGKVKRPSLGVELEESWAAIVGLPTTEPLKVTDVYGASAIKLNIQPGDLIYSVAGQSVTSIVEINELLKAYLPGQQVEVTMLSDGDLVTKKLTLSEVVAN</sequence>
<evidence type="ECO:0000256" key="2">
    <source>
        <dbReference type="SAM" id="SignalP"/>
    </source>
</evidence>
<dbReference type="InterPro" id="IPR001940">
    <property type="entry name" value="Peptidase_S1C"/>
</dbReference>
<dbReference type="RefSeq" id="WP_006038018.1">
    <property type="nucleotide sequence ID" value="NZ_AEDD01000004.1"/>
</dbReference>
<dbReference type="InterPro" id="IPR009003">
    <property type="entry name" value="Peptidase_S1_PA"/>
</dbReference>
<dbReference type="PANTHER" id="PTHR22939">
    <property type="entry name" value="SERINE PROTEASE FAMILY S1C HTRA-RELATED"/>
    <property type="match status" value="1"/>
</dbReference>